<feature type="domain" description="BRICHOS" evidence="3">
    <location>
        <begin position="54"/>
        <end position="148"/>
    </location>
</feature>
<feature type="chain" id="PRO_5046174776" evidence="2">
    <location>
        <begin position="21"/>
        <end position="183"/>
    </location>
</feature>
<dbReference type="SMART" id="SM01039">
    <property type="entry name" value="BRICHOS"/>
    <property type="match status" value="1"/>
</dbReference>
<dbReference type="GeneID" id="110072219"/>
<dbReference type="GO" id="GO:0005794">
    <property type="term" value="C:Golgi apparatus"/>
    <property type="evidence" value="ECO:0007669"/>
    <property type="project" value="UniProtKB-SubCell"/>
</dbReference>
<keyword evidence="2" id="KW-0732">Signal</keyword>
<gene>
    <name evidence="5" type="primary">LOC110072219</name>
</gene>
<dbReference type="InParanoid" id="A0A6J0SQF6"/>
<organism evidence="4 5">
    <name type="scientific">Pogona vitticeps</name>
    <name type="common">central bearded dragon</name>
    <dbReference type="NCBI Taxonomy" id="103695"/>
    <lineage>
        <taxon>Eukaryota</taxon>
        <taxon>Metazoa</taxon>
        <taxon>Chordata</taxon>
        <taxon>Craniata</taxon>
        <taxon>Vertebrata</taxon>
        <taxon>Euteleostomi</taxon>
        <taxon>Lepidosauria</taxon>
        <taxon>Squamata</taxon>
        <taxon>Bifurcata</taxon>
        <taxon>Unidentata</taxon>
        <taxon>Episquamata</taxon>
        <taxon>Toxicofera</taxon>
        <taxon>Iguania</taxon>
        <taxon>Acrodonta</taxon>
        <taxon>Agamidae</taxon>
        <taxon>Amphibolurinae</taxon>
        <taxon>Pogona</taxon>
    </lineage>
</organism>
<evidence type="ECO:0000259" key="3">
    <source>
        <dbReference type="PROSITE" id="PS50869"/>
    </source>
</evidence>
<dbReference type="GO" id="GO:0005576">
    <property type="term" value="C:extracellular region"/>
    <property type="evidence" value="ECO:0007669"/>
    <property type="project" value="UniProtKB-SubCell"/>
</dbReference>
<dbReference type="Gene3D" id="3.30.390.150">
    <property type="match status" value="1"/>
</dbReference>
<sequence length="183" mass="20430">MKLAILSVALLGFFLAPILASNNINEQNQGNVGGSSHQSVSIDHQKQVVNVDDNNGWRSWNTVWDYKTGYAATRILSKKSCVVTKMNPEIMPDVTTLPKAIKEKQKASNRESADKEVTYMVSSKRIMDLTPYGKNVEALCRGIPTYPAFEVKRQGFWYYSGSCFRANVLCLLGISYCGETFQS</sequence>
<dbReference type="RefSeq" id="XP_020636034.2">
    <property type="nucleotide sequence ID" value="XM_020780375.2"/>
</dbReference>
<keyword evidence="1" id="KW-1015">Disulfide bond</keyword>
<dbReference type="OrthoDB" id="8674753at2759"/>
<dbReference type="PROSITE" id="PS50869">
    <property type="entry name" value="BRICHOS"/>
    <property type="match status" value="1"/>
</dbReference>
<dbReference type="AlphaFoldDB" id="A0A6J0SQF6"/>
<evidence type="ECO:0000313" key="4">
    <source>
        <dbReference type="Proteomes" id="UP001652642"/>
    </source>
</evidence>
<evidence type="ECO:0000256" key="1">
    <source>
        <dbReference type="ARBA" id="ARBA00023157"/>
    </source>
</evidence>
<evidence type="ECO:0000256" key="2">
    <source>
        <dbReference type="SAM" id="SignalP"/>
    </source>
</evidence>
<dbReference type="GO" id="GO:0051781">
    <property type="term" value="P:positive regulation of cell division"/>
    <property type="evidence" value="ECO:0007669"/>
    <property type="project" value="UniProtKB-KW"/>
</dbReference>
<evidence type="ECO:0000313" key="5">
    <source>
        <dbReference type="RefSeq" id="XP_020636034.2"/>
    </source>
</evidence>
<keyword evidence="4" id="KW-1185">Reference proteome</keyword>
<dbReference type="InterPro" id="IPR007084">
    <property type="entry name" value="BRICHOS_dom"/>
</dbReference>
<dbReference type="InterPro" id="IPR051772">
    <property type="entry name" value="Gastrokine"/>
</dbReference>
<accession>A0A6J0SQF6</accession>
<feature type="signal peptide" evidence="2">
    <location>
        <begin position="1"/>
        <end position="20"/>
    </location>
</feature>
<proteinExistence type="predicted"/>
<protein>
    <submittedName>
        <fullName evidence="5">Gastrokine-1</fullName>
    </submittedName>
</protein>
<reference evidence="5" key="1">
    <citation type="submission" date="2025-08" db="UniProtKB">
        <authorList>
            <consortium name="RefSeq"/>
        </authorList>
    </citation>
    <scope>IDENTIFICATION</scope>
</reference>
<dbReference type="Proteomes" id="UP001652642">
    <property type="component" value="Chromosome 8"/>
</dbReference>
<dbReference type="KEGG" id="pvt:110072219"/>
<dbReference type="Pfam" id="PF04089">
    <property type="entry name" value="BRICHOS"/>
    <property type="match status" value="1"/>
</dbReference>
<name>A0A6J0SQF6_9SAUR</name>
<dbReference type="PANTHER" id="PTHR16483">
    <property type="entry name" value="GASTROKINE 1"/>
    <property type="match status" value="1"/>
</dbReference>